<keyword evidence="1" id="KW-0472">Membrane</keyword>
<keyword evidence="1" id="KW-1133">Transmembrane helix</keyword>
<sequence>MHIGLILLISSPSLALLLLGKLTWWRSFLLAAVPTLIAFILVTTLGISPFSNYRDQGDYLISEEGHFKRTHDDYHLKRKHFIMEKKVVKKVNLD</sequence>
<proteinExistence type="predicted"/>
<keyword evidence="3" id="KW-1185">Reference proteome</keyword>
<keyword evidence="1" id="KW-0812">Transmembrane</keyword>
<accession>G5JQM5</accession>
<dbReference type="Proteomes" id="UP000004322">
    <property type="component" value="Unassembled WGS sequence"/>
</dbReference>
<gene>
    <name evidence="2" type="ORF">STRCR_1827</name>
</gene>
<name>G5JQM5_STRCG</name>
<dbReference type="EMBL" id="AEUV02000002">
    <property type="protein sequence ID" value="EHI74470.1"/>
    <property type="molecule type" value="Genomic_DNA"/>
</dbReference>
<evidence type="ECO:0000313" key="2">
    <source>
        <dbReference type="EMBL" id="EHI74470.1"/>
    </source>
</evidence>
<dbReference type="STRING" id="873449.STRCR_1827"/>
<feature type="transmembrane region" description="Helical" evidence="1">
    <location>
        <begin position="25"/>
        <end position="47"/>
    </location>
</feature>
<organism evidence="2 3">
    <name type="scientific">Streptococcus criceti HS-6</name>
    <dbReference type="NCBI Taxonomy" id="873449"/>
    <lineage>
        <taxon>Bacteria</taxon>
        <taxon>Bacillati</taxon>
        <taxon>Bacillota</taxon>
        <taxon>Bacilli</taxon>
        <taxon>Lactobacillales</taxon>
        <taxon>Streptococcaceae</taxon>
        <taxon>Streptococcus</taxon>
    </lineage>
</organism>
<evidence type="ECO:0000313" key="3">
    <source>
        <dbReference type="Proteomes" id="UP000004322"/>
    </source>
</evidence>
<protein>
    <submittedName>
        <fullName evidence="2">Uncharacterized protein</fullName>
    </submittedName>
</protein>
<reference evidence="2" key="1">
    <citation type="submission" date="2011-07" db="EMBL/GenBank/DDBJ databases">
        <authorList>
            <person name="Stanhope M.J."/>
            <person name="Durkin A.S."/>
            <person name="Hostetler J."/>
            <person name="Kim M."/>
            <person name="Radune D."/>
            <person name="Singh I."/>
            <person name="Town C.D."/>
        </authorList>
    </citation>
    <scope>NUCLEOTIDE SEQUENCE [LARGE SCALE GENOMIC DNA]</scope>
    <source>
        <strain evidence="2">HS-6</strain>
    </source>
</reference>
<dbReference type="AlphaFoldDB" id="G5JQM5"/>
<comment type="caution">
    <text evidence="2">The sequence shown here is derived from an EMBL/GenBank/DDBJ whole genome shotgun (WGS) entry which is preliminary data.</text>
</comment>
<evidence type="ECO:0000256" key="1">
    <source>
        <dbReference type="SAM" id="Phobius"/>
    </source>
</evidence>